<protein>
    <submittedName>
        <fullName evidence="1">Uncharacterized protein</fullName>
    </submittedName>
</protein>
<dbReference type="KEGG" id="vsp:VS_II0165"/>
<gene>
    <name evidence="1" type="ordered locus">VS_II0165</name>
</gene>
<dbReference type="EMBL" id="FM954973">
    <property type="protein sequence ID" value="CAV25471.1"/>
    <property type="molecule type" value="Genomic_DNA"/>
</dbReference>
<dbReference type="AlphaFoldDB" id="B7VQD5"/>
<evidence type="ECO:0000313" key="2">
    <source>
        <dbReference type="Proteomes" id="UP000009100"/>
    </source>
</evidence>
<reference evidence="1 2" key="1">
    <citation type="submission" date="2009-02" db="EMBL/GenBank/DDBJ databases">
        <title>Vibrio splendidus str. LGP32 complete genome.</title>
        <authorList>
            <person name="Mazel D."/>
            <person name="Le Roux F."/>
        </authorList>
    </citation>
    <scope>NUCLEOTIDE SEQUENCE [LARGE SCALE GENOMIC DNA]</scope>
    <source>
        <strain evidence="1 2">LGP32</strain>
    </source>
</reference>
<dbReference type="HOGENOM" id="CLU_2572987_0_0_6"/>
<sequence>MRALPQVFPIYTKRLIMNFDINALKHHQLVEDGQLEGCYLHQPAQGSQQDDDAVLVERQALEKLGYKVVQVQAKGGATTFAEAMQKFAKKTGHQTKE</sequence>
<organism evidence="1 2">
    <name type="scientific">Vibrio atlanticus (strain LGP32)</name>
    <name type="common">Vibrio splendidus (strain Mel32)</name>
    <dbReference type="NCBI Taxonomy" id="575788"/>
    <lineage>
        <taxon>Bacteria</taxon>
        <taxon>Pseudomonadati</taxon>
        <taxon>Pseudomonadota</taxon>
        <taxon>Gammaproteobacteria</taxon>
        <taxon>Vibrionales</taxon>
        <taxon>Vibrionaceae</taxon>
        <taxon>Vibrio</taxon>
    </lineage>
</organism>
<dbReference type="Proteomes" id="UP000009100">
    <property type="component" value="Chromosome 2"/>
</dbReference>
<proteinExistence type="predicted"/>
<accession>B7VQD5</accession>
<name>B7VQD5_VIBA3</name>
<evidence type="ECO:0000313" key="1">
    <source>
        <dbReference type="EMBL" id="CAV25471.1"/>
    </source>
</evidence>
<dbReference type="eggNOG" id="ENOG5031NAH">
    <property type="taxonomic scope" value="Bacteria"/>
</dbReference>